<evidence type="ECO:0000313" key="6">
    <source>
        <dbReference type="Proteomes" id="UP000094020"/>
    </source>
</evidence>
<keyword evidence="2" id="KW-0175">Coiled coil</keyword>
<dbReference type="PANTHER" id="PTHR19424:SF0">
    <property type="entry name" value="HEAT SHOCK FACTOR BINDING PROTEIN 1"/>
    <property type="match status" value="1"/>
</dbReference>
<feature type="region of interest" description="Disordered" evidence="3">
    <location>
        <begin position="1"/>
        <end position="44"/>
    </location>
</feature>
<comment type="similarity">
    <text evidence="1">Belongs to the HSBP1 family.</text>
</comment>
<dbReference type="Gene3D" id="1.20.5.430">
    <property type="match status" value="1"/>
</dbReference>
<dbReference type="AlphaFoldDB" id="A0A1B9IDR7"/>
<dbReference type="KEGG" id="kpin:30169411"/>
<dbReference type="RefSeq" id="XP_019014954.1">
    <property type="nucleotide sequence ID" value="XM_019152816.1"/>
</dbReference>
<dbReference type="EMBL" id="KI894007">
    <property type="protein sequence ID" value="OCF53735.1"/>
    <property type="molecule type" value="Genomic_DNA"/>
</dbReference>
<evidence type="ECO:0000313" key="4">
    <source>
        <dbReference type="EMBL" id="OCF53735.1"/>
    </source>
</evidence>
<dbReference type="GO" id="GO:0070370">
    <property type="term" value="P:cellular heat acclimation"/>
    <property type="evidence" value="ECO:0007669"/>
    <property type="project" value="TreeGrafter"/>
</dbReference>
<reference evidence="4" key="1">
    <citation type="submission" date="2013-07" db="EMBL/GenBank/DDBJ databases">
        <title>The Genome Sequence of Cryptococcus pinus CBS10737.</title>
        <authorList>
            <consortium name="The Broad Institute Genome Sequencing Platform"/>
            <person name="Cuomo C."/>
            <person name="Litvintseva A."/>
            <person name="Chen Y."/>
            <person name="Heitman J."/>
            <person name="Sun S."/>
            <person name="Springer D."/>
            <person name="Dromer F."/>
            <person name="Young S.K."/>
            <person name="Zeng Q."/>
            <person name="Gargeya S."/>
            <person name="Fitzgerald M."/>
            <person name="Abouelleil A."/>
            <person name="Alvarado L."/>
            <person name="Berlin A.M."/>
            <person name="Chapman S.B."/>
            <person name="Dewar J."/>
            <person name="Goldberg J."/>
            <person name="Griggs A."/>
            <person name="Gujja S."/>
            <person name="Hansen M."/>
            <person name="Howarth C."/>
            <person name="Imamovic A."/>
            <person name="Larimer J."/>
            <person name="McCowan C."/>
            <person name="Murphy C."/>
            <person name="Pearson M."/>
            <person name="Priest M."/>
            <person name="Roberts A."/>
            <person name="Saif S."/>
            <person name="Shea T."/>
            <person name="Sykes S."/>
            <person name="Wortman J."/>
            <person name="Nusbaum C."/>
            <person name="Birren B."/>
        </authorList>
    </citation>
    <scope>NUCLEOTIDE SEQUENCE [LARGE SCALE GENOMIC DNA]</scope>
    <source>
        <strain evidence="4">CBS 10737</strain>
    </source>
</reference>
<reference evidence="4" key="3">
    <citation type="submission" date="2016-07" db="EMBL/GenBank/DDBJ databases">
        <title>Evolution of pathogenesis and genome organization in the Tremellales.</title>
        <authorList>
            <person name="Cuomo C."/>
            <person name="Litvintseva A."/>
            <person name="Heitman J."/>
            <person name="Chen Y."/>
            <person name="Sun S."/>
            <person name="Springer D."/>
            <person name="Dromer F."/>
            <person name="Young S."/>
            <person name="Zeng Q."/>
            <person name="Chapman S."/>
            <person name="Gujja S."/>
            <person name="Saif S."/>
            <person name="Birren B."/>
        </authorList>
    </citation>
    <scope>NUCLEOTIDE SEQUENCE</scope>
    <source>
        <strain evidence="4">CBS 10737</strain>
    </source>
</reference>
<dbReference type="GO" id="GO:0005829">
    <property type="term" value="C:cytosol"/>
    <property type="evidence" value="ECO:0007669"/>
    <property type="project" value="TreeGrafter"/>
</dbReference>
<dbReference type="GO" id="GO:0005634">
    <property type="term" value="C:nucleus"/>
    <property type="evidence" value="ECO:0007669"/>
    <property type="project" value="TreeGrafter"/>
</dbReference>
<accession>A0A1B9IDR7</accession>
<dbReference type="PANTHER" id="PTHR19424">
    <property type="entry name" value="HEAT SHOCK FACTOR BINDING PROTEIN 1"/>
    <property type="match status" value="1"/>
</dbReference>
<feature type="compositionally biased region" description="Polar residues" evidence="3">
    <location>
        <begin position="31"/>
        <end position="44"/>
    </location>
</feature>
<dbReference type="GeneID" id="30169411"/>
<protein>
    <recommendedName>
        <fullName evidence="7">Heat shock factor-binding protein 1</fullName>
    </recommendedName>
</protein>
<proteinExistence type="inferred from homology"/>
<organism evidence="4">
    <name type="scientific">Kwoniella pini CBS 10737</name>
    <dbReference type="NCBI Taxonomy" id="1296096"/>
    <lineage>
        <taxon>Eukaryota</taxon>
        <taxon>Fungi</taxon>
        <taxon>Dikarya</taxon>
        <taxon>Basidiomycota</taxon>
        <taxon>Agaricomycotina</taxon>
        <taxon>Tremellomycetes</taxon>
        <taxon>Tremellales</taxon>
        <taxon>Cryptococcaceae</taxon>
        <taxon>Kwoniella</taxon>
    </lineage>
</organism>
<sequence>MSSKSTDLQQSHTAALVPSSSSQIKRLLNIDNPNSSNPSKVSAPINNGTIKDLVSPGELCGFVDNLLTQLETRFDEMSEQVLSRMNEMTQRIDNLENAIENLMQDDLDERLISPQK</sequence>
<dbReference type="OrthoDB" id="4159489at2759"/>
<reference evidence="5" key="4">
    <citation type="submission" date="2024-02" db="EMBL/GenBank/DDBJ databases">
        <title>Comparative genomics of Cryptococcus and Kwoniella reveals pathogenesis evolution and contrasting modes of karyotype evolution via chromosome fusion or intercentromeric recombination.</title>
        <authorList>
            <person name="Coelho M.A."/>
            <person name="David-Palma M."/>
            <person name="Shea T."/>
            <person name="Bowers K."/>
            <person name="McGinley-Smith S."/>
            <person name="Mohammad A.W."/>
            <person name="Gnirke A."/>
            <person name="Yurkov A.M."/>
            <person name="Nowrousian M."/>
            <person name="Sun S."/>
            <person name="Cuomo C.A."/>
            <person name="Heitman J."/>
        </authorList>
    </citation>
    <scope>NUCLEOTIDE SEQUENCE</scope>
    <source>
        <strain evidence="5">CBS 10737</strain>
    </source>
</reference>
<gene>
    <name evidence="4" type="ORF">I206_01042</name>
    <name evidence="5" type="ORF">I206_100283</name>
</gene>
<dbReference type="GO" id="GO:0003714">
    <property type="term" value="F:transcription corepressor activity"/>
    <property type="evidence" value="ECO:0007669"/>
    <property type="project" value="InterPro"/>
</dbReference>
<dbReference type="InterPro" id="IPR009643">
    <property type="entry name" value="HS1-bd"/>
</dbReference>
<feature type="compositionally biased region" description="Polar residues" evidence="3">
    <location>
        <begin position="1"/>
        <end position="24"/>
    </location>
</feature>
<evidence type="ECO:0000256" key="2">
    <source>
        <dbReference type="SAM" id="Coils"/>
    </source>
</evidence>
<name>A0A1B9IDR7_9TREE</name>
<evidence type="ECO:0000256" key="3">
    <source>
        <dbReference type="SAM" id="MobiDB-lite"/>
    </source>
</evidence>
<dbReference type="Pfam" id="PF06825">
    <property type="entry name" value="HSBP1"/>
    <property type="match status" value="1"/>
</dbReference>
<feature type="coiled-coil region" evidence="2">
    <location>
        <begin position="78"/>
        <end position="105"/>
    </location>
</feature>
<reference evidence="5" key="2">
    <citation type="submission" date="2013-07" db="EMBL/GenBank/DDBJ databases">
        <authorList>
            <consortium name="The Broad Institute Genome Sequencing Platform"/>
            <person name="Cuomo C."/>
            <person name="Litvintseva A."/>
            <person name="Chen Y."/>
            <person name="Heitman J."/>
            <person name="Sun S."/>
            <person name="Springer D."/>
            <person name="Dromer F."/>
            <person name="Young S.K."/>
            <person name="Zeng Q."/>
            <person name="Gargeya S."/>
            <person name="Fitzgerald M."/>
            <person name="Abouelleil A."/>
            <person name="Alvarado L."/>
            <person name="Berlin A.M."/>
            <person name="Chapman S.B."/>
            <person name="Dewar J."/>
            <person name="Goldberg J."/>
            <person name="Griggs A."/>
            <person name="Gujja S."/>
            <person name="Hansen M."/>
            <person name="Howarth C."/>
            <person name="Imamovic A."/>
            <person name="Larimer J."/>
            <person name="McCowan C."/>
            <person name="Murphy C."/>
            <person name="Pearson M."/>
            <person name="Priest M."/>
            <person name="Roberts A."/>
            <person name="Saif S."/>
            <person name="Shea T."/>
            <person name="Sykes S."/>
            <person name="Wortman J."/>
            <person name="Nusbaum C."/>
            <person name="Birren B."/>
        </authorList>
    </citation>
    <scope>NUCLEOTIDE SEQUENCE</scope>
    <source>
        <strain evidence="5">CBS 10737</strain>
    </source>
</reference>
<evidence type="ECO:0008006" key="7">
    <source>
        <dbReference type="Google" id="ProtNLM"/>
    </source>
</evidence>
<evidence type="ECO:0000313" key="5">
    <source>
        <dbReference type="EMBL" id="WWC66382.1"/>
    </source>
</evidence>
<dbReference type="Proteomes" id="UP000094020">
    <property type="component" value="Chromosome 1"/>
</dbReference>
<dbReference type="EMBL" id="CP144519">
    <property type="protein sequence ID" value="WWC66382.1"/>
    <property type="molecule type" value="Genomic_DNA"/>
</dbReference>
<evidence type="ECO:0000256" key="1">
    <source>
        <dbReference type="ARBA" id="ARBA00006349"/>
    </source>
</evidence>
<dbReference type="STRING" id="1296096.A0A1B9IDR7"/>
<keyword evidence="6" id="KW-1185">Reference proteome</keyword>